<reference evidence="3" key="2">
    <citation type="submission" date="2017-01" db="EMBL/GenBank/DDBJ databases">
        <title>Genome sequencing and annotation of Geobacillus sp. 1017, a Hydrocarbon-Oxidizing Thermophilic Bacterium Isolated from a Heavy Oil Reservoir (China).</title>
        <authorList>
            <person name="Kadnikov V.V."/>
            <person name="Mardanov A.V."/>
            <person name="Poltaraus A.B."/>
            <person name="Sokolova D.S."/>
            <person name="Semenova E.M."/>
            <person name="Ravin N.V."/>
            <person name="Tourova T.P."/>
            <person name="Nazina T.N."/>
        </authorList>
    </citation>
    <scope>NUCLEOTIDE SEQUENCE [LARGE SCALE GENOMIC DNA]</scope>
    <source>
        <strain evidence="3">1017</strain>
    </source>
</reference>
<protein>
    <submittedName>
        <fullName evidence="2">Uncharacterized protein</fullName>
    </submittedName>
</protein>
<name>A0A1Q5T6A0_9BACL</name>
<feature type="compositionally biased region" description="Basic and acidic residues" evidence="1">
    <location>
        <begin position="35"/>
        <end position="49"/>
    </location>
</feature>
<dbReference type="AlphaFoldDB" id="A0A1Q5T6A0"/>
<sequence>MARGGTTNFTKFQKRKRLIDSGVRKGNRKKAIRQTKREALQPNNEKRPA</sequence>
<comment type="caution">
    <text evidence="2">The sequence shown here is derived from an EMBL/GenBank/DDBJ whole genome shotgun (WGS) entry which is preliminary data.</text>
</comment>
<feature type="region of interest" description="Disordered" evidence="1">
    <location>
        <begin position="1"/>
        <end position="49"/>
    </location>
</feature>
<gene>
    <name evidence="2" type="ORF">BRO54_0756</name>
</gene>
<organism evidence="2 3">
    <name type="scientific">Geobacillus proteiniphilus</name>
    <dbReference type="NCBI Taxonomy" id="860353"/>
    <lineage>
        <taxon>Bacteria</taxon>
        <taxon>Bacillati</taxon>
        <taxon>Bacillota</taxon>
        <taxon>Bacilli</taxon>
        <taxon>Bacillales</taxon>
        <taxon>Anoxybacillaceae</taxon>
        <taxon>Geobacillus</taxon>
    </lineage>
</organism>
<proteinExistence type="predicted"/>
<evidence type="ECO:0000313" key="3">
    <source>
        <dbReference type="Proteomes" id="UP000186030"/>
    </source>
</evidence>
<dbReference type="EMBL" id="MQMG01000006">
    <property type="protein sequence ID" value="OKO95766.1"/>
    <property type="molecule type" value="Genomic_DNA"/>
</dbReference>
<evidence type="ECO:0000313" key="2">
    <source>
        <dbReference type="EMBL" id="OKO95766.1"/>
    </source>
</evidence>
<evidence type="ECO:0000256" key="1">
    <source>
        <dbReference type="SAM" id="MobiDB-lite"/>
    </source>
</evidence>
<feature type="compositionally biased region" description="Basic residues" evidence="1">
    <location>
        <begin position="25"/>
        <end position="34"/>
    </location>
</feature>
<dbReference type="Proteomes" id="UP000186030">
    <property type="component" value="Unassembled WGS sequence"/>
</dbReference>
<feature type="compositionally biased region" description="Polar residues" evidence="1">
    <location>
        <begin position="1"/>
        <end position="11"/>
    </location>
</feature>
<accession>A0A1Q5T6A0</accession>
<reference evidence="2 3" key="1">
    <citation type="submission" date="2016-11" db="EMBL/GenBank/DDBJ databases">
        <authorList>
            <person name="Kadnikov V."/>
            <person name="Nazina T."/>
        </authorList>
    </citation>
    <scope>NUCLEOTIDE SEQUENCE [LARGE SCALE GENOMIC DNA]</scope>
    <source>
        <strain evidence="2 3">1017</strain>
    </source>
</reference>